<dbReference type="InterPro" id="IPR022385">
    <property type="entry name" value="Rhs_assc_core"/>
</dbReference>
<name>A0ABX9K069_9BACT</name>
<dbReference type="Proteomes" id="UP000256345">
    <property type="component" value="Unassembled WGS sequence"/>
</dbReference>
<evidence type="ECO:0000313" key="5">
    <source>
        <dbReference type="EMBL" id="REG30793.1"/>
    </source>
</evidence>
<dbReference type="Pfam" id="PF20148">
    <property type="entry name" value="DUF6531"/>
    <property type="match status" value="1"/>
</dbReference>
<reference evidence="5 6" key="1">
    <citation type="submission" date="2018-08" db="EMBL/GenBank/DDBJ databases">
        <title>Genomic Encyclopedia of Archaeal and Bacterial Type Strains, Phase II (KMG-II): from individual species to whole genera.</title>
        <authorList>
            <person name="Goeker M."/>
        </authorList>
    </citation>
    <scope>NUCLEOTIDE SEQUENCE [LARGE SCALE GENOMIC DNA]</scope>
    <source>
        <strain evidence="5 6">DSM 2261</strain>
    </source>
</reference>
<dbReference type="InterPro" id="IPR031325">
    <property type="entry name" value="RHS_repeat"/>
</dbReference>
<evidence type="ECO:0000259" key="3">
    <source>
        <dbReference type="Pfam" id="PF20148"/>
    </source>
</evidence>
<dbReference type="Pfam" id="PF05593">
    <property type="entry name" value="RHS_repeat"/>
    <property type="match status" value="3"/>
</dbReference>
<dbReference type="Gene3D" id="2.180.10.10">
    <property type="entry name" value="RHS repeat-associated core"/>
    <property type="match status" value="2"/>
</dbReference>
<evidence type="ECO:0000256" key="2">
    <source>
        <dbReference type="SAM" id="MobiDB-lite"/>
    </source>
</evidence>
<organism evidence="5 6">
    <name type="scientific">Archangium gephyra</name>
    <dbReference type="NCBI Taxonomy" id="48"/>
    <lineage>
        <taxon>Bacteria</taxon>
        <taxon>Pseudomonadati</taxon>
        <taxon>Myxococcota</taxon>
        <taxon>Myxococcia</taxon>
        <taxon>Myxococcales</taxon>
        <taxon>Cystobacterineae</taxon>
        <taxon>Archangiaceae</taxon>
        <taxon>Archangium</taxon>
    </lineage>
</organism>
<dbReference type="EMBL" id="QUMU01000006">
    <property type="protein sequence ID" value="REG30793.1"/>
    <property type="molecule type" value="Genomic_DNA"/>
</dbReference>
<dbReference type="RefSeq" id="WP_170205837.1">
    <property type="nucleotide sequence ID" value="NZ_QUMU01000006.1"/>
</dbReference>
<keyword evidence="6" id="KW-1185">Reference proteome</keyword>
<dbReference type="InterPro" id="IPR006530">
    <property type="entry name" value="YD"/>
</dbReference>
<gene>
    <name evidence="5" type="ORF">ATI61_106263</name>
</gene>
<protein>
    <submittedName>
        <fullName evidence="5">RHS repeat-associated protein</fullName>
    </submittedName>
</protein>
<dbReference type="PANTHER" id="PTHR32305">
    <property type="match status" value="1"/>
</dbReference>
<feature type="compositionally biased region" description="Basic and acidic residues" evidence="2">
    <location>
        <begin position="1015"/>
        <end position="1034"/>
    </location>
</feature>
<evidence type="ECO:0000259" key="4">
    <source>
        <dbReference type="Pfam" id="PF25023"/>
    </source>
</evidence>
<evidence type="ECO:0000256" key="1">
    <source>
        <dbReference type="ARBA" id="ARBA00022737"/>
    </source>
</evidence>
<dbReference type="NCBIfam" id="TIGR03696">
    <property type="entry name" value="Rhs_assc_core"/>
    <property type="match status" value="1"/>
</dbReference>
<evidence type="ECO:0000313" key="6">
    <source>
        <dbReference type="Proteomes" id="UP000256345"/>
    </source>
</evidence>
<sequence length="1366" mass="152232">MMPAVKHLDPVLGVDIHFIITPPGPVVPIPHPHIGIVFDPFDYLPIIGATVVVNGLPRAQAGTGGRTLPPHFPIGGVFAKPPGNENETFMGSSTVVVEDEPFTYMLLPVLSCQDIGMPSPPRKKGPSAKTLQLPTSIALSIPAGAPVIVGGPPTISMSGLMGKLAMAGLLKGLKKLRKLQKASRKMKALSHRIHRKAARVMKKAGLGPRARDRVHKAICTLTGHPVDVVTGRVVTEVTDWELPGPIPLRFTRHYSSSLGWRDTAMGYGWNHSLELAVWEEAGRVVYRAEDGREIEFDTTGLPRQRLEVGGELYASMDRLTLRRVGEQRWEVESAEGLTHELRGVPGEARAGLCRVVRTHNRAGHTVEYEYDGRGHLRWVRDSAGRRVLFECDAAGRLLRVALPHPREPGQITHNQYVYSEAGHLLEARDALGHALRYAYEGGLLVRETDRTGLSFHFEYDGQGPDAWCVRTWGDGGIFDHRLRYDRQAHVTEVTDSLGHTTTYESDGRGVVVREVDALGGEKRKEYDEALRLVSETDALGRATLYEYDARGNCTKVVGPDGASVVLRYNTHNLPEEATDANGGTWRWRHDVRGQLLEELNPLEETRRYEYAGGLRVAEVGAGGERTEYGYDAQCNLTRVRLPTGGQVRLEYDRRGRRVSLRDARGGGQRMQYDLLDRPVRVEGPGREEWEGRYDAEGNLLEERGPLRRVSLGYTGFHWPAWREEAGTRLSWRHDAEGRLVEVKNEVGELYRFTRDELGRVVREEGFDGAAWHYQYDAAGQLRQTLQPSGRTRRFAYDEAGRLTRVEYGDGTFRAFRYQADGALVEAENESGKVTLTRDALGRVVAEKQADGEVTSRYSPSGHRVEVESSLGAHQKLLRDALGAVRGVTYTSPGRPEWAVRMERDAGGLEVSRWMPGGVVATWKHDEAGLPTERRTLVGGETVAQRTWRWRPEEQVASMSDAAHGHTEYLHDTWGRLVGERRPDGSLQHRAMDAVGNLYRHPGMKDRRYGPGGRLQEADGTRYTHDADGNLTEKHTPEGTWRYGWNGAGLLSEVRRPDGVRVHLKYDALARRTRKVVLDAEADGQPAPEREVRFVWDGHVPLHEVASAEDVTTWLFEPESFAPLAREDATGRYAVVTDHLGAPSELYDELGQLAWRMQLDTFGVGKADVALRQCPWRSPGQYEDEETGLLYNRFRYYDPYAGRYISQDPLGLAAGPSLYGYPEDPLSAADPLGLTSCNPRRTHGNSHNSPAPNHVYVIIDTQTGRLVKPGISGRPLNKNGTSPRANQQLNVLNANQPGRYKAEIVEQDVSRLRALEIEQMITDKHAARNAGNIPSTFHRRPGPRVSTRGQYARTYGESDTVSHGGRY</sequence>
<dbReference type="InterPro" id="IPR056823">
    <property type="entry name" value="TEN-like_YD-shell"/>
</dbReference>
<feature type="domain" description="Teneurin-like YD-shell" evidence="4">
    <location>
        <begin position="921"/>
        <end position="1207"/>
    </location>
</feature>
<dbReference type="CDD" id="cd14740">
    <property type="entry name" value="PAAR_4"/>
    <property type="match status" value="1"/>
</dbReference>
<dbReference type="NCBIfam" id="TIGR01643">
    <property type="entry name" value="YD_repeat_2x"/>
    <property type="match status" value="7"/>
</dbReference>
<dbReference type="Pfam" id="PF25023">
    <property type="entry name" value="TEN_YD-shell"/>
    <property type="match status" value="1"/>
</dbReference>
<proteinExistence type="predicted"/>
<feature type="region of interest" description="Disordered" evidence="2">
    <location>
        <begin position="1012"/>
        <end position="1034"/>
    </location>
</feature>
<dbReference type="InterPro" id="IPR045351">
    <property type="entry name" value="DUF6531"/>
</dbReference>
<keyword evidence="1" id="KW-0677">Repeat</keyword>
<accession>A0ABX9K069</accession>
<dbReference type="PANTHER" id="PTHR32305:SF15">
    <property type="entry name" value="PROTEIN RHSA-RELATED"/>
    <property type="match status" value="1"/>
</dbReference>
<dbReference type="InterPro" id="IPR050708">
    <property type="entry name" value="T6SS_VgrG/RHS"/>
</dbReference>
<comment type="caution">
    <text evidence="5">The sequence shown here is derived from an EMBL/GenBank/DDBJ whole genome shotgun (WGS) entry which is preliminary data.</text>
</comment>
<feature type="region of interest" description="Disordered" evidence="2">
    <location>
        <begin position="1330"/>
        <end position="1366"/>
    </location>
</feature>
<feature type="domain" description="DUF6531" evidence="3">
    <location>
        <begin position="223"/>
        <end position="296"/>
    </location>
</feature>